<comment type="caution">
    <text evidence="1">The sequence shown here is derived from an EMBL/GenBank/DDBJ whole genome shotgun (WGS) entry which is preliminary data.</text>
</comment>
<sequence length="49" mass="5922">MLSFNYYIWKMLFDRKLRTSKEIEKARNLGILTQDECDSILTHQNDDVQ</sequence>
<evidence type="ECO:0000313" key="1">
    <source>
        <dbReference type="EMBL" id="MDQ0175970.1"/>
    </source>
</evidence>
<keyword evidence="2" id="KW-1185">Reference proteome</keyword>
<name>A0ABT9WRX8_9BACI</name>
<evidence type="ECO:0008006" key="3">
    <source>
        <dbReference type="Google" id="ProtNLM"/>
    </source>
</evidence>
<gene>
    <name evidence="1" type="ORF">J2S08_001806</name>
</gene>
<organism evidence="1 2">
    <name type="scientific">Bacillus chungangensis</name>
    <dbReference type="NCBI Taxonomy" id="587633"/>
    <lineage>
        <taxon>Bacteria</taxon>
        <taxon>Bacillati</taxon>
        <taxon>Bacillota</taxon>
        <taxon>Bacilli</taxon>
        <taxon>Bacillales</taxon>
        <taxon>Bacillaceae</taxon>
        <taxon>Bacillus</taxon>
    </lineage>
</organism>
<evidence type="ECO:0000313" key="2">
    <source>
        <dbReference type="Proteomes" id="UP001223586"/>
    </source>
</evidence>
<dbReference type="EMBL" id="JAUSTT010000009">
    <property type="protein sequence ID" value="MDQ0175970.1"/>
    <property type="molecule type" value="Genomic_DNA"/>
</dbReference>
<protein>
    <recommendedName>
        <fullName evidence="3">XkdX family protein</fullName>
    </recommendedName>
</protein>
<dbReference type="Proteomes" id="UP001223586">
    <property type="component" value="Unassembled WGS sequence"/>
</dbReference>
<reference evidence="1 2" key="1">
    <citation type="submission" date="2023-07" db="EMBL/GenBank/DDBJ databases">
        <title>Genomic Encyclopedia of Type Strains, Phase IV (KMG-IV): sequencing the most valuable type-strain genomes for metagenomic binning, comparative biology and taxonomic classification.</title>
        <authorList>
            <person name="Goeker M."/>
        </authorList>
    </citation>
    <scope>NUCLEOTIDE SEQUENCE [LARGE SCALE GENOMIC DNA]</scope>
    <source>
        <strain evidence="1 2">DSM 23837</strain>
    </source>
</reference>
<dbReference type="RefSeq" id="WP_307228734.1">
    <property type="nucleotide sequence ID" value="NZ_JAUSTT010000009.1"/>
</dbReference>
<proteinExistence type="predicted"/>
<accession>A0ABT9WRX8</accession>